<protein>
    <submittedName>
        <fullName evidence="3">Lipase/esterase</fullName>
    </submittedName>
</protein>
<sequence>MTTADAVLRYADRPTATIDVFLPDGPARGVVLLLHGGFWRQVYDVTGTLPLGAALAREGYVAALPEYRRVPGPGDDLGDEAGGWPTTCEDVEAAYDALPALLATLGVESGPAHLVGHSAGGHLALWLAGRGKPAAGVVALAPVADLVDAVATRMGAGAAIDFLGGTDVPRDADPAQLLEARPTYPVTVLHGTADAPVPLANAQGLVARHPWIDLRELDGIDHMSLIDPDAPPYADLLAALADQQDPTVV</sequence>
<dbReference type="GO" id="GO:0016787">
    <property type="term" value="F:hydrolase activity"/>
    <property type="evidence" value="ECO:0007669"/>
    <property type="project" value="UniProtKB-KW"/>
</dbReference>
<evidence type="ECO:0000313" key="4">
    <source>
        <dbReference type="Proteomes" id="UP000649179"/>
    </source>
</evidence>
<reference evidence="3" key="2">
    <citation type="submission" date="2020-09" db="EMBL/GenBank/DDBJ databases">
        <authorList>
            <person name="Sun Q."/>
            <person name="Zhou Y."/>
        </authorList>
    </citation>
    <scope>NUCLEOTIDE SEQUENCE</scope>
    <source>
        <strain evidence="3">CGMCC 1.16067</strain>
    </source>
</reference>
<name>A0A917BLN8_9ACTN</name>
<organism evidence="3 4">
    <name type="scientific">Marmoricola endophyticus</name>
    <dbReference type="NCBI Taxonomy" id="2040280"/>
    <lineage>
        <taxon>Bacteria</taxon>
        <taxon>Bacillati</taxon>
        <taxon>Actinomycetota</taxon>
        <taxon>Actinomycetes</taxon>
        <taxon>Propionibacteriales</taxon>
        <taxon>Nocardioidaceae</taxon>
        <taxon>Marmoricola</taxon>
    </lineage>
</organism>
<dbReference type="Gene3D" id="3.40.50.1820">
    <property type="entry name" value="alpha/beta hydrolase"/>
    <property type="match status" value="1"/>
</dbReference>
<evidence type="ECO:0000313" key="3">
    <source>
        <dbReference type="EMBL" id="GGF49362.1"/>
    </source>
</evidence>
<evidence type="ECO:0000256" key="1">
    <source>
        <dbReference type="ARBA" id="ARBA00022801"/>
    </source>
</evidence>
<dbReference type="Pfam" id="PF20434">
    <property type="entry name" value="BD-FAE"/>
    <property type="match status" value="1"/>
</dbReference>
<proteinExistence type="predicted"/>
<comment type="caution">
    <text evidence="3">The sequence shown here is derived from an EMBL/GenBank/DDBJ whole genome shotgun (WGS) entry which is preliminary data.</text>
</comment>
<keyword evidence="4" id="KW-1185">Reference proteome</keyword>
<dbReference type="RefSeq" id="WP_188779990.1">
    <property type="nucleotide sequence ID" value="NZ_BMKQ01000001.1"/>
</dbReference>
<dbReference type="EMBL" id="BMKQ01000001">
    <property type="protein sequence ID" value="GGF49362.1"/>
    <property type="molecule type" value="Genomic_DNA"/>
</dbReference>
<dbReference type="InterPro" id="IPR050300">
    <property type="entry name" value="GDXG_lipolytic_enzyme"/>
</dbReference>
<dbReference type="InterPro" id="IPR049492">
    <property type="entry name" value="BD-FAE-like_dom"/>
</dbReference>
<keyword evidence="1" id="KW-0378">Hydrolase</keyword>
<evidence type="ECO:0000259" key="2">
    <source>
        <dbReference type="Pfam" id="PF20434"/>
    </source>
</evidence>
<dbReference type="PANTHER" id="PTHR48081">
    <property type="entry name" value="AB HYDROLASE SUPERFAMILY PROTEIN C4A8.06C"/>
    <property type="match status" value="1"/>
</dbReference>
<dbReference type="SUPFAM" id="SSF53474">
    <property type="entry name" value="alpha/beta-Hydrolases"/>
    <property type="match status" value="1"/>
</dbReference>
<dbReference type="AlphaFoldDB" id="A0A917BLN8"/>
<reference evidence="3" key="1">
    <citation type="journal article" date="2014" name="Int. J. Syst. Evol. Microbiol.">
        <title>Complete genome sequence of Corynebacterium casei LMG S-19264T (=DSM 44701T), isolated from a smear-ripened cheese.</title>
        <authorList>
            <consortium name="US DOE Joint Genome Institute (JGI-PGF)"/>
            <person name="Walter F."/>
            <person name="Albersmeier A."/>
            <person name="Kalinowski J."/>
            <person name="Ruckert C."/>
        </authorList>
    </citation>
    <scope>NUCLEOTIDE SEQUENCE</scope>
    <source>
        <strain evidence="3">CGMCC 1.16067</strain>
    </source>
</reference>
<gene>
    <name evidence="3" type="ORF">GCM10011519_24130</name>
</gene>
<dbReference type="Proteomes" id="UP000649179">
    <property type="component" value="Unassembled WGS sequence"/>
</dbReference>
<dbReference type="InterPro" id="IPR029058">
    <property type="entry name" value="AB_hydrolase_fold"/>
</dbReference>
<accession>A0A917BLN8</accession>
<feature type="domain" description="BD-FAE-like" evidence="2">
    <location>
        <begin position="19"/>
        <end position="201"/>
    </location>
</feature>